<feature type="transmembrane region" description="Helical" evidence="8">
    <location>
        <begin position="115"/>
        <end position="148"/>
    </location>
</feature>
<feature type="domain" description="NADH:quinone oxidoreductase/Mrp antiporter transmembrane" evidence="9">
    <location>
        <begin position="128"/>
        <end position="419"/>
    </location>
</feature>
<evidence type="ECO:0000256" key="6">
    <source>
        <dbReference type="ARBA" id="ARBA00023136"/>
    </source>
</evidence>
<sequence length="506" mass="51878">MNNIVCVPVVLPLAASVVLLALGDRPALKRSIALAVGAALLALAGRMAWRSAWNEEILVLELGGWSARLGIVWIVDATASIMLLLAASVGLGVLLAGPGTIRGPRESDSIEALHFFLMAGVNGCFVTGDLFNLFVFFEVFLMASYVQIALGARPRQFERAFPYVIINFVAGLLMLAGIGVVYASAGTVNLAELSEVVSRGGLPPAFRGGVAVVLAVFATKAALVPLFFWLPDSYPEAPIPISALFAGLMTEVGAYALFRTLPILGGPEADDLRSILVAVSALTMVVGGIGALGRPTIRGVLAFLHVGQVGYLTLGLGLGSTLGVAGGLYLIVHDGLAMAAIFLAGGIAERVGGTGRLGAARGLGLSHRWASAAFLVPALALIGMPPLSGFWGKLLIIVAGFREGAWLATGVAVAASLLTLAALLRVWNAVYWGEPGGQARPDLGREAGPLAGSIGLGALTVVLGLAVVPLVGRCDRAAVQLLDRSTYEDAVLGAEAGPSAVAGVSP</sequence>
<evidence type="ECO:0000256" key="4">
    <source>
        <dbReference type="ARBA" id="ARBA00022692"/>
    </source>
</evidence>
<feature type="transmembrane region" description="Helical" evidence="8">
    <location>
        <begin position="205"/>
        <end position="230"/>
    </location>
</feature>
<evidence type="ECO:0000259" key="9">
    <source>
        <dbReference type="Pfam" id="PF00361"/>
    </source>
</evidence>
<evidence type="ECO:0000313" key="11">
    <source>
        <dbReference type="Proteomes" id="UP000317835"/>
    </source>
</evidence>
<dbReference type="PRINTS" id="PR01437">
    <property type="entry name" value="NUOXDRDTASE4"/>
</dbReference>
<dbReference type="KEGG" id="tpla:ElP_37500"/>
<dbReference type="GO" id="GO:0005886">
    <property type="term" value="C:plasma membrane"/>
    <property type="evidence" value="ECO:0007669"/>
    <property type="project" value="UniProtKB-SubCell"/>
</dbReference>
<feature type="transmembrane region" description="Helical" evidence="8">
    <location>
        <begin position="237"/>
        <end position="258"/>
    </location>
</feature>
<gene>
    <name evidence="10" type="primary">mrpD</name>
    <name evidence="10" type="ORF">ElP_37500</name>
</gene>
<dbReference type="EMBL" id="CP036426">
    <property type="protein sequence ID" value="QDV35842.1"/>
    <property type="molecule type" value="Genomic_DNA"/>
</dbReference>
<proteinExistence type="inferred from homology"/>
<evidence type="ECO:0000256" key="8">
    <source>
        <dbReference type="SAM" id="Phobius"/>
    </source>
</evidence>
<dbReference type="PANTHER" id="PTHR42703:SF1">
    <property type="entry name" value="NA(+)_H(+) ANTIPORTER SUBUNIT D1"/>
    <property type="match status" value="1"/>
</dbReference>
<keyword evidence="5 8" id="KW-1133">Transmembrane helix</keyword>
<dbReference type="GO" id="GO:0042773">
    <property type="term" value="P:ATP synthesis coupled electron transport"/>
    <property type="evidence" value="ECO:0007669"/>
    <property type="project" value="InterPro"/>
</dbReference>
<feature type="transmembrane region" description="Helical" evidence="8">
    <location>
        <begin position="404"/>
        <end position="427"/>
    </location>
</feature>
<feature type="transmembrane region" description="Helical" evidence="8">
    <location>
        <begin position="300"/>
        <end position="322"/>
    </location>
</feature>
<keyword evidence="4 7" id="KW-0812">Transmembrane</keyword>
<accession>A0A518H4T1</accession>
<keyword evidence="11" id="KW-1185">Reference proteome</keyword>
<dbReference type="OrthoDB" id="9811718at2"/>
<dbReference type="PANTHER" id="PTHR42703">
    <property type="entry name" value="NADH DEHYDROGENASE"/>
    <property type="match status" value="1"/>
</dbReference>
<feature type="transmembrane region" description="Helical" evidence="8">
    <location>
        <begin position="274"/>
        <end position="293"/>
    </location>
</feature>
<dbReference type="Pfam" id="PF00361">
    <property type="entry name" value="Proton_antipo_M"/>
    <property type="match status" value="1"/>
</dbReference>
<reference evidence="10 11" key="1">
    <citation type="submission" date="2019-02" db="EMBL/GenBank/DDBJ databases">
        <title>Deep-cultivation of Planctomycetes and their phenomic and genomic characterization uncovers novel biology.</title>
        <authorList>
            <person name="Wiegand S."/>
            <person name="Jogler M."/>
            <person name="Boedeker C."/>
            <person name="Pinto D."/>
            <person name="Vollmers J."/>
            <person name="Rivas-Marin E."/>
            <person name="Kohn T."/>
            <person name="Peeters S.H."/>
            <person name="Heuer A."/>
            <person name="Rast P."/>
            <person name="Oberbeckmann S."/>
            <person name="Bunk B."/>
            <person name="Jeske O."/>
            <person name="Meyerdierks A."/>
            <person name="Storesund J.E."/>
            <person name="Kallscheuer N."/>
            <person name="Luecker S."/>
            <person name="Lage O.M."/>
            <person name="Pohl T."/>
            <person name="Merkel B.J."/>
            <person name="Hornburger P."/>
            <person name="Mueller R.-W."/>
            <person name="Bruemmer F."/>
            <person name="Labrenz M."/>
            <person name="Spormann A.M."/>
            <person name="Op den Camp H."/>
            <person name="Overmann J."/>
            <person name="Amann R."/>
            <person name="Jetten M.S.M."/>
            <person name="Mascher T."/>
            <person name="Medema M.H."/>
            <person name="Devos D.P."/>
            <person name="Kaster A.-K."/>
            <person name="Ovreas L."/>
            <person name="Rohde M."/>
            <person name="Galperin M.Y."/>
            <person name="Jogler C."/>
        </authorList>
    </citation>
    <scope>NUCLEOTIDE SEQUENCE [LARGE SCALE GENOMIC DNA]</scope>
    <source>
        <strain evidence="10 11">ElP</strain>
    </source>
</reference>
<dbReference type="InterPro" id="IPR050586">
    <property type="entry name" value="CPA3_Na-H_Antiporter_D"/>
</dbReference>
<evidence type="ECO:0000313" key="10">
    <source>
        <dbReference type="EMBL" id="QDV35842.1"/>
    </source>
</evidence>
<feature type="transmembrane region" description="Helical" evidence="8">
    <location>
        <begin position="70"/>
        <end position="95"/>
    </location>
</feature>
<protein>
    <submittedName>
        <fullName evidence="10">Na(+)/H(+) antiporter subunit D</fullName>
    </submittedName>
</protein>
<dbReference type="Proteomes" id="UP000317835">
    <property type="component" value="Chromosome"/>
</dbReference>
<feature type="transmembrane region" description="Helical" evidence="8">
    <location>
        <begin position="448"/>
        <end position="471"/>
    </location>
</feature>
<dbReference type="GO" id="GO:0008137">
    <property type="term" value="F:NADH dehydrogenase (ubiquinone) activity"/>
    <property type="evidence" value="ECO:0007669"/>
    <property type="project" value="InterPro"/>
</dbReference>
<dbReference type="InterPro" id="IPR001750">
    <property type="entry name" value="ND/Mrp_TM"/>
</dbReference>
<name>A0A518H4T1_9BACT</name>
<evidence type="ECO:0000256" key="3">
    <source>
        <dbReference type="ARBA" id="ARBA00022475"/>
    </source>
</evidence>
<evidence type="ECO:0000256" key="2">
    <source>
        <dbReference type="ARBA" id="ARBA00005346"/>
    </source>
</evidence>
<evidence type="ECO:0000256" key="1">
    <source>
        <dbReference type="ARBA" id="ARBA00004651"/>
    </source>
</evidence>
<comment type="subcellular location">
    <subcellularLocation>
        <location evidence="1">Cell membrane</location>
        <topology evidence="1">Multi-pass membrane protein</topology>
    </subcellularLocation>
    <subcellularLocation>
        <location evidence="7">Membrane</location>
        <topology evidence="7">Multi-pass membrane protein</topology>
    </subcellularLocation>
</comment>
<feature type="transmembrane region" description="Helical" evidence="8">
    <location>
        <begin position="31"/>
        <end position="49"/>
    </location>
</feature>
<comment type="similarity">
    <text evidence="2">Belongs to the CPA3 antiporters (TC 2.A.63) subunit D family.</text>
</comment>
<organism evidence="10 11">
    <name type="scientific">Tautonia plasticadhaerens</name>
    <dbReference type="NCBI Taxonomy" id="2527974"/>
    <lineage>
        <taxon>Bacteria</taxon>
        <taxon>Pseudomonadati</taxon>
        <taxon>Planctomycetota</taxon>
        <taxon>Planctomycetia</taxon>
        <taxon>Isosphaerales</taxon>
        <taxon>Isosphaeraceae</taxon>
        <taxon>Tautonia</taxon>
    </lineage>
</organism>
<feature type="transmembrane region" description="Helical" evidence="8">
    <location>
        <begin position="160"/>
        <end position="185"/>
    </location>
</feature>
<evidence type="ECO:0000256" key="7">
    <source>
        <dbReference type="RuleBase" id="RU000320"/>
    </source>
</evidence>
<feature type="transmembrane region" description="Helical" evidence="8">
    <location>
        <begin position="369"/>
        <end position="392"/>
    </location>
</feature>
<dbReference type="InterPro" id="IPR003918">
    <property type="entry name" value="NADH_UbQ_OxRdtase"/>
</dbReference>
<dbReference type="AlphaFoldDB" id="A0A518H4T1"/>
<keyword evidence="3" id="KW-1003">Cell membrane</keyword>
<dbReference type="RefSeq" id="WP_145271702.1">
    <property type="nucleotide sequence ID" value="NZ_CP036426.1"/>
</dbReference>
<keyword evidence="6 8" id="KW-0472">Membrane</keyword>
<evidence type="ECO:0000256" key="5">
    <source>
        <dbReference type="ARBA" id="ARBA00022989"/>
    </source>
</evidence>